<dbReference type="EC" id="1.7.1.17" evidence="6"/>
<comment type="similarity">
    <text evidence="6">Belongs to the azoreductase type 1 family.</text>
</comment>
<keyword evidence="2 6" id="KW-0288">FMN</keyword>
<evidence type="ECO:0000256" key="3">
    <source>
        <dbReference type="ARBA" id="ARBA00023002"/>
    </source>
</evidence>
<name>A0AA96WM38_9CYAN</name>
<dbReference type="SUPFAM" id="SSF52218">
    <property type="entry name" value="Flavoproteins"/>
    <property type="match status" value="1"/>
</dbReference>
<comment type="catalytic activity">
    <reaction evidence="6">
        <text>2 a quinone + NADH + H(+) = 2 a 1,4-benzosemiquinone + NAD(+)</text>
        <dbReference type="Rhea" id="RHEA:65952"/>
        <dbReference type="ChEBI" id="CHEBI:15378"/>
        <dbReference type="ChEBI" id="CHEBI:57540"/>
        <dbReference type="ChEBI" id="CHEBI:57945"/>
        <dbReference type="ChEBI" id="CHEBI:132124"/>
        <dbReference type="ChEBI" id="CHEBI:134225"/>
    </reaction>
</comment>
<feature type="binding site" evidence="6">
    <location>
        <begin position="16"/>
        <end position="18"/>
    </location>
    <ligand>
        <name>FMN</name>
        <dbReference type="ChEBI" id="CHEBI:58210"/>
    </ligand>
</feature>
<dbReference type="InterPro" id="IPR003680">
    <property type="entry name" value="Flavodoxin_fold"/>
</dbReference>
<proteinExistence type="inferred from homology"/>
<dbReference type="GO" id="GO:0009055">
    <property type="term" value="F:electron transfer activity"/>
    <property type="evidence" value="ECO:0007669"/>
    <property type="project" value="UniProtKB-UniRule"/>
</dbReference>
<evidence type="ECO:0000256" key="5">
    <source>
        <dbReference type="ARBA" id="ARBA00048542"/>
    </source>
</evidence>
<keyword evidence="3 6" id="KW-0560">Oxidoreductase</keyword>
<protein>
    <recommendedName>
        <fullName evidence="6">FMN dependent NADH:quinone oxidoreductase</fullName>
        <ecNumber evidence="6">1.6.5.-</ecNumber>
    </recommendedName>
    <alternativeName>
        <fullName evidence="6">Azo-dye reductase</fullName>
    </alternativeName>
    <alternativeName>
        <fullName evidence="6">FMN-dependent NADH-azo compound oxidoreductase</fullName>
    </alternativeName>
    <alternativeName>
        <fullName evidence="6">FMN-dependent NADH-azoreductase</fullName>
        <ecNumber evidence="6">1.7.1.17</ecNumber>
    </alternativeName>
</protein>
<evidence type="ECO:0000256" key="4">
    <source>
        <dbReference type="ARBA" id="ARBA00023027"/>
    </source>
</evidence>
<feature type="binding site" evidence="6">
    <location>
        <begin position="96"/>
        <end position="99"/>
    </location>
    <ligand>
        <name>FMN</name>
        <dbReference type="ChEBI" id="CHEBI:58210"/>
    </ligand>
</feature>
<dbReference type="PANTHER" id="PTHR43741">
    <property type="entry name" value="FMN-DEPENDENT NADH-AZOREDUCTASE 1"/>
    <property type="match status" value="1"/>
</dbReference>
<feature type="binding site" evidence="6">
    <location>
        <position position="10"/>
    </location>
    <ligand>
        <name>FMN</name>
        <dbReference type="ChEBI" id="CHEBI:58210"/>
    </ligand>
</feature>
<comment type="cofactor">
    <cofactor evidence="6">
        <name>FMN</name>
        <dbReference type="ChEBI" id="CHEBI:58210"/>
    </cofactor>
    <text evidence="6">Binds 1 FMN per subunit.</text>
</comment>
<dbReference type="Gene3D" id="3.40.50.360">
    <property type="match status" value="1"/>
</dbReference>
<evidence type="ECO:0000256" key="1">
    <source>
        <dbReference type="ARBA" id="ARBA00022630"/>
    </source>
</evidence>
<dbReference type="PANTHER" id="PTHR43741:SF4">
    <property type="entry name" value="FMN-DEPENDENT NADH:QUINONE OXIDOREDUCTASE"/>
    <property type="match status" value="1"/>
</dbReference>
<dbReference type="GO" id="GO:0016655">
    <property type="term" value="F:oxidoreductase activity, acting on NAD(P)H, quinone or similar compound as acceptor"/>
    <property type="evidence" value="ECO:0007669"/>
    <property type="project" value="InterPro"/>
</dbReference>
<keyword evidence="4 6" id="KW-0520">NAD</keyword>
<accession>A0AA96WM38</accession>
<evidence type="ECO:0000313" key="8">
    <source>
        <dbReference type="EMBL" id="WNZ27739.1"/>
    </source>
</evidence>
<dbReference type="InterPro" id="IPR023048">
    <property type="entry name" value="NADH:quinone_OxRdtase_FMN_depd"/>
</dbReference>
<comment type="subunit">
    <text evidence="6">Homodimer.</text>
</comment>
<keyword evidence="1 6" id="KW-0285">Flavoprotein</keyword>
<comment type="function">
    <text evidence="6">Also exhibits azoreductase activity. Catalyzes the reductive cleavage of the azo bond in aromatic azo compounds to the corresponding amines.</text>
</comment>
<comment type="catalytic activity">
    <reaction evidence="5">
        <text>N,N-dimethyl-1,4-phenylenediamine + anthranilate + 2 NAD(+) = 2-(4-dimethylaminophenyl)diazenylbenzoate + 2 NADH + 2 H(+)</text>
        <dbReference type="Rhea" id="RHEA:55872"/>
        <dbReference type="ChEBI" id="CHEBI:15378"/>
        <dbReference type="ChEBI" id="CHEBI:15783"/>
        <dbReference type="ChEBI" id="CHEBI:16567"/>
        <dbReference type="ChEBI" id="CHEBI:57540"/>
        <dbReference type="ChEBI" id="CHEBI:57945"/>
        <dbReference type="ChEBI" id="CHEBI:71579"/>
        <dbReference type="EC" id="1.7.1.17"/>
    </reaction>
    <physiologicalReaction direction="right-to-left" evidence="5">
        <dbReference type="Rhea" id="RHEA:55874"/>
    </physiologicalReaction>
</comment>
<organism evidence="8">
    <name type="scientific">Leptolyngbya sp. NK1-12</name>
    <dbReference type="NCBI Taxonomy" id="2547451"/>
    <lineage>
        <taxon>Bacteria</taxon>
        <taxon>Bacillati</taxon>
        <taxon>Cyanobacteriota</taxon>
        <taxon>Cyanophyceae</taxon>
        <taxon>Leptolyngbyales</taxon>
        <taxon>Leptolyngbyaceae</taxon>
        <taxon>Leptolyngbya group</taxon>
        <taxon>Leptolyngbya</taxon>
    </lineage>
</organism>
<dbReference type="GO" id="GO:0010181">
    <property type="term" value="F:FMN binding"/>
    <property type="evidence" value="ECO:0007669"/>
    <property type="project" value="UniProtKB-UniRule"/>
</dbReference>
<reference evidence="8" key="1">
    <citation type="submission" date="2020-05" db="EMBL/GenBank/DDBJ databases">
        <authorList>
            <person name="Zhu T."/>
            <person name="Keshari N."/>
            <person name="Lu X."/>
        </authorList>
    </citation>
    <scope>NUCLEOTIDE SEQUENCE</scope>
    <source>
        <strain evidence="8">NK1-12</strain>
    </source>
</reference>
<comment type="function">
    <text evidence="6">Quinone reductase that provides resistance to thiol-specific stress caused by electrophilic quinones.</text>
</comment>
<dbReference type="InterPro" id="IPR029039">
    <property type="entry name" value="Flavoprotein-like_sf"/>
</dbReference>
<comment type="caution">
    <text evidence="6">Lacks conserved residue(s) required for the propagation of feature annotation.</text>
</comment>
<evidence type="ECO:0000259" key="7">
    <source>
        <dbReference type="Pfam" id="PF02525"/>
    </source>
</evidence>
<dbReference type="EC" id="1.6.5.-" evidence="6"/>
<dbReference type="Pfam" id="PF02525">
    <property type="entry name" value="Flavodoxin_2"/>
    <property type="match status" value="1"/>
</dbReference>
<dbReference type="RefSeq" id="WP_316436195.1">
    <property type="nucleotide sequence ID" value="NZ_CP053587.1"/>
</dbReference>
<sequence>MAHILHLDSSPRGDRSISRQLTKRFITSWTKAFPEDSITYRDLGHYPVPFIDENWIAASFASPEARTPELTAAIALSDQLVDEFLAADYYIFGIPMYNLSIPANFKAYIDQIVRINRTLAVKDTGNGLIYEGLVKHKKMVIVTARSDNYRSGTAYAYQDFQEPYLRAIFEVLGITDITFIHADNLAGGAEARQQSLANAHAEIQTFIAALKTQ</sequence>
<dbReference type="InterPro" id="IPR050104">
    <property type="entry name" value="FMN-dep_NADH:Q_OxRdtase_AzoR1"/>
</dbReference>
<gene>
    <name evidence="6" type="primary">azoR</name>
    <name evidence="8" type="ORF">HJG54_33415</name>
</gene>
<dbReference type="HAMAP" id="MF_01216">
    <property type="entry name" value="Azoreductase_type1"/>
    <property type="match status" value="1"/>
</dbReference>
<evidence type="ECO:0000256" key="6">
    <source>
        <dbReference type="HAMAP-Rule" id="MF_01216"/>
    </source>
</evidence>
<feature type="domain" description="Flavodoxin-like fold" evidence="7">
    <location>
        <begin position="3"/>
        <end position="205"/>
    </location>
</feature>
<evidence type="ECO:0000256" key="2">
    <source>
        <dbReference type="ARBA" id="ARBA00022643"/>
    </source>
</evidence>
<dbReference type="EMBL" id="CP053587">
    <property type="protein sequence ID" value="WNZ27739.1"/>
    <property type="molecule type" value="Genomic_DNA"/>
</dbReference>
<dbReference type="AlphaFoldDB" id="A0AA96WM38"/>
<dbReference type="GO" id="GO:0016652">
    <property type="term" value="F:oxidoreductase activity, acting on NAD(P)H as acceptor"/>
    <property type="evidence" value="ECO:0007669"/>
    <property type="project" value="UniProtKB-UniRule"/>
</dbReference>